<evidence type="ECO:0000313" key="1">
    <source>
        <dbReference type="EMBL" id="KKD35229.1"/>
    </source>
</evidence>
<dbReference type="Proteomes" id="UP000033607">
    <property type="component" value="Unassembled WGS sequence"/>
</dbReference>
<comment type="caution">
    <text evidence="1">The sequence shown here is derived from an EMBL/GenBank/DDBJ whole genome shotgun (WGS) entry which is preliminary data.</text>
</comment>
<gene>
    <name evidence="1" type="ORF">WN50_26510</name>
</gene>
<proteinExistence type="predicted"/>
<name>A0A0F5Y8N3_9CYAN</name>
<sequence length="65" mass="7377">MRIDISNTPLLTTLNTLYSQIKERFATQGILSFLMNSPQDITPAILFECINDLILPDSIKFFPDS</sequence>
<accession>A0A0F5Y8N3</accession>
<protein>
    <submittedName>
        <fullName evidence="1">Uncharacterized protein</fullName>
    </submittedName>
</protein>
<reference evidence="1 2" key="1">
    <citation type="submission" date="2015-06" db="EMBL/GenBank/DDBJ databases">
        <title>Draft genome assembly of filamentous brackish cyanobacterium Limnoraphis robusta strain CS-951.</title>
        <authorList>
            <person name="Willis A."/>
            <person name="Parks M."/>
            <person name="Burford M.A."/>
        </authorList>
    </citation>
    <scope>NUCLEOTIDE SEQUENCE [LARGE SCALE GENOMIC DNA]</scope>
    <source>
        <strain evidence="1 2">CS-951</strain>
    </source>
</reference>
<dbReference type="AlphaFoldDB" id="A0A0F5Y8N3"/>
<dbReference type="EMBL" id="LATL02000267">
    <property type="protein sequence ID" value="KKD35229.1"/>
    <property type="molecule type" value="Genomic_DNA"/>
</dbReference>
<organism evidence="1 2">
    <name type="scientific">Limnoraphis robusta CS-951</name>
    <dbReference type="NCBI Taxonomy" id="1637645"/>
    <lineage>
        <taxon>Bacteria</taxon>
        <taxon>Bacillati</taxon>
        <taxon>Cyanobacteriota</taxon>
        <taxon>Cyanophyceae</taxon>
        <taxon>Oscillatoriophycideae</taxon>
        <taxon>Oscillatoriales</taxon>
        <taxon>Sirenicapillariaceae</taxon>
        <taxon>Limnoraphis</taxon>
    </lineage>
</organism>
<evidence type="ECO:0000313" key="2">
    <source>
        <dbReference type="Proteomes" id="UP000033607"/>
    </source>
</evidence>